<dbReference type="InterPro" id="IPR006127">
    <property type="entry name" value="ZnuA-like"/>
</dbReference>
<comment type="caution">
    <text evidence="8">The sequence shown here is derived from an EMBL/GenBank/DDBJ whole genome shotgun (WGS) entry which is preliminary data.</text>
</comment>
<dbReference type="PRINTS" id="PR00690">
    <property type="entry name" value="ADHESNFAMILY"/>
</dbReference>
<evidence type="ECO:0000256" key="7">
    <source>
        <dbReference type="SAM" id="SignalP"/>
    </source>
</evidence>
<dbReference type="PROSITE" id="PS51257">
    <property type="entry name" value="PROKAR_LIPOPROTEIN"/>
    <property type="match status" value="1"/>
</dbReference>
<feature type="compositionally biased region" description="Basic and acidic residues" evidence="6">
    <location>
        <begin position="130"/>
        <end position="168"/>
    </location>
</feature>
<keyword evidence="2 5" id="KW-0813">Transport</keyword>
<gene>
    <name evidence="8" type="ORF">ACFPFM_12785</name>
</gene>
<evidence type="ECO:0000256" key="1">
    <source>
        <dbReference type="ARBA" id="ARBA00004196"/>
    </source>
</evidence>
<proteinExistence type="inferred from homology"/>
<dbReference type="SUPFAM" id="SSF53807">
    <property type="entry name" value="Helical backbone' metal receptor"/>
    <property type="match status" value="1"/>
</dbReference>
<organism evidence="8 9">
    <name type="scientific">Saccharothrix xinjiangensis</name>
    <dbReference type="NCBI Taxonomy" id="204798"/>
    <lineage>
        <taxon>Bacteria</taxon>
        <taxon>Bacillati</taxon>
        <taxon>Actinomycetota</taxon>
        <taxon>Actinomycetes</taxon>
        <taxon>Pseudonocardiales</taxon>
        <taxon>Pseudonocardiaceae</taxon>
        <taxon>Saccharothrix</taxon>
    </lineage>
</organism>
<feature type="chain" id="PRO_5046792246" evidence="7">
    <location>
        <begin position="24"/>
        <end position="341"/>
    </location>
</feature>
<comment type="subcellular location">
    <subcellularLocation>
        <location evidence="1">Cell envelope</location>
    </subcellularLocation>
</comment>
<dbReference type="Pfam" id="PF01297">
    <property type="entry name" value="ZnuA"/>
    <property type="match status" value="1"/>
</dbReference>
<accession>A0ABV9Y1V1</accession>
<evidence type="ECO:0000313" key="8">
    <source>
        <dbReference type="EMBL" id="MFC5054626.1"/>
    </source>
</evidence>
<keyword evidence="9" id="KW-1185">Reference proteome</keyword>
<evidence type="ECO:0000256" key="6">
    <source>
        <dbReference type="SAM" id="MobiDB-lite"/>
    </source>
</evidence>
<keyword evidence="3" id="KW-0479">Metal-binding</keyword>
<evidence type="ECO:0000256" key="3">
    <source>
        <dbReference type="ARBA" id="ARBA00022723"/>
    </source>
</evidence>
<evidence type="ECO:0000313" key="9">
    <source>
        <dbReference type="Proteomes" id="UP001595833"/>
    </source>
</evidence>
<feature type="signal peptide" evidence="7">
    <location>
        <begin position="1"/>
        <end position="23"/>
    </location>
</feature>
<dbReference type="EMBL" id="JBHSJB010000011">
    <property type="protein sequence ID" value="MFC5054626.1"/>
    <property type="molecule type" value="Genomic_DNA"/>
</dbReference>
<comment type="similarity">
    <text evidence="5">Belongs to the bacterial solute-binding protein 9 family.</text>
</comment>
<reference evidence="9" key="1">
    <citation type="journal article" date="2019" name="Int. J. Syst. Evol. Microbiol.">
        <title>The Global Catalogue of Microorganisms (GCM) 10K type strain sequencing project: providing services to taxonomists for standard genome sequencing and annotation.</title>
        <authorList>
            <consortium name="The Broad Institute Genomics Platform"/>
            <consortium name="The Broad Institute Genome Sequencing Center for Infectious Disease"/>
            <person name="Wu L."/>
            <person name="Ma J."/>
        </authorList>
    </citation>
    <scope>NUCLEOTIDE SEQUENCE [LARGE SCALE GENOMIC DNA]</scope>
    <source>
        <strain evidence="9">KCTC 12848</strain>
    </source>
</reference>
<dbReference type="PANTHER" id="PTHR42953:SF1">
    <property type="entry name" value="METAL-BINDING PROTEIN HI_0362-RELATED"/>
    <property type="match status" value="1"/>
</dbReference>
<protein>
    <submittedName>
        <fullName evidence="8">Metal ABC transporter solute-binding protein, Zn/Mn family</fullName>
    </submittedName>
</protein>
<evidence type="ECO:0000256" key="2">
    <source>
        <dbReference type="ARBA" id="ARBA00022448"/>
    </source>
</evidence>
<dbReference type="PANTHER" id="PTHR42953">
    <property type="entry name" value="HIGH-AFFINITY ZINC UPTAKE SYSTEM PROTEIN ZNUA-RELATED"/>
    <property type="match status" value="1"/>
</dbReference>
<dbReference type="InterPro" id="IPR050492">
    <property type="entry name" value="Bact_metal-bind_prot9"/>
</dbReference>
<dbReference type="Proteomes" id="UP001595833">
    <property type="component" value="Unassembled WGS sequence"/>
</dbReference>
<dbReference type="InterPro" id="IPR006128">
    <property type="entry name" value="Lipoprotein_PsaA-like"/>
</dbReference>
<dbReference type="Gene3D" id="3.40.50.1980">
    <property type="entry name" value="Nitrogenase molybdenum iron protein domain"/>
    <property type="match status" value="2"/>
</dbReference>
<name>A0ABV9Y1V1_9PSEU</name>
<dbReference type="RefSeq" id="WP_344034071.1">
    <property type="nucleotide sequence ID" value="NZ_BAAAKE010000001.1"/>
</dbReference>
<feature type="region of interest" description="Disordered" evidence="6">
    <location>
        <begin position="119"/>
        <end position="168"/>
    </location>
</feature>
<evidence type="ECO:0000256" key="5">
    <source>
        <dbReference type="RuleBase" id="RU003512"/>
    </source>
</evidence>
<sequence length="341" mass="34944">MTVRNTMLGAVAAVTAVALTACGGGGQDAPAADGADRIKVVASTNVWGSVVEAVGGDAVEVTSIIDDPSGDPHSYESKPADVAAVRDARLVVFNGGGYDDFFAGLLGPETEGAKKIEAFPISGKGSGNEEPGHEEPGHEEPGHEEPGHEEPGHEEPADQGAEDGHGHDHAVNEHVWYDFETVHKVAEQAAADLGAIAPDRKAEFEANAADLGAKLDELTARLDGKGAGKEVLQTEPVAHYLLDAAGVGDATPESFSDAVEEETDVPAAALAQVLDLVNGKRVSALVNNVQTENAATGQVVDAARSAGVPVVEVTETLPEGATGYLDWMTKQVDALVGALGA</sequence>
<evidence type="ECO:0000256" key="4">
    <source>
        <dbReference type="ARBA" id="ARBA00022729"/>
    </source>
</evidence>
<keyword evidence="4 7" id="KW-0732">Signal</keyword>